<keyword evidence="2" id="KW-1185">Reference proteome</keyword>
<organism evidence="1 2">
    <name type="scientific">Neocallimastix californiae</name>
    <dbReference type="NCBI Taxonomy" id="1754190"/>
    <lineage>
        <taxon>Eukaryota</taxon>
        <taxon>Fungi</taxon>
        <taxon>Fungi incertae sedis</taxon>
        <taxon>Chytridiomycota</taxon>
        <taxon>Chytridiomycota incertae sedis</taxon>
        <taxon>Neocallimastigomycetes</taxon>
        <taxon>Neocallimastigales</taxon>
        <taxon>Neocallimastigaceae</taxon>
        <taxon>Neocallimastix</taxon>
    </lineage>
</organism>
<dbReference type="AlphaFoldDB" id="A0A1Y2EWF4"/>
<dbReference type="EMBL" id="MCOG01000024">
    <property type="protein sequence ID" value="ORY75919.1"/>
    <property type="molecule type" value="Genomic_DNA"/>
</dbReference>
<dbReference type="Proteomes" id="UP000193920">
    <property type="component" value="Unassembled WGS sequence"/>
</dbReference>
<proteinExistence type="predicted"/>
<gene>
    <name evidence="1" type="ORF">LY90DRAFT_502034</name>
</gene>
<evidence type="ECO:0000313" key="1">
    <source>
        <dbReference type="EMBL" id="ORY75919.1"/>
    </source>
</evidence>
<evidence type="ECO:0000313" key="2">
    <source>
        <dbReference type="Proteomes" id="UP000193920"/>
    </source>
</evidence>
<reference evidence="1 2" key="1">
    <citation type="submission" date="2016-08" db="EMBL/GenBank/DDBJ databases">
        <title>A Parts List for Fungal Cellulosomes Revealed by Comparative Genomics.</title>
        <authorList>
            <consortium name="DOE Joint Genome Institute"/>
            <person name="Haitjema C.H."/>
            <person name="Gilmore S.P."/>
            <person name="Henske J.K."/>
            <person name="Solomon K.V."/>
            <person name="De Groot R."/>
            <person name="Kuo A."/>
            <person name="Mondo S.J."/>
            <person name="Salamov A.A."/>
            <person name="Labutti K."/>
            <person name="Zhao Z."/>
            <person name="Chiniquy J."/>
            <person name="Barry K."/>
            <person name="Brewer H.M."/>
            <person name="Purvine S.O."/>
            <person name="Wright A.T."/>
            <person name="Boxma B."/>
            <person name="Van Alen T."/>
            <person name="Hackstein J.H."/>
            <person name="Baker S.E."/>
            <person name="Grigoriev I.V."/>
            <person name="O'Malley M.A."/>
        </authorList>
    </citation>
    <scope>NUCLEOTIDE SEQUENCE [LARGE SCALE GENOMIC DNA]</scope>
    <source>
        <strain evidence="1 2">G1</strain>
    </source>
</reference>
<name>A0A1Y2EWF4_9FUNG</name>
<sequence length="675" mass="75182">MSGRYRTYGRRSYSTGYRFKRSRTGRGNIGTVVKRARGNLRAANQQNDISNVTINLMHSCYAGVDAAYYDNNGTPSFVPLGVTAVNIYEMLKRSSFYKSYANMYDQFRVTSVKVKITPTQWQTYDQARSTVNNPDEAKISSIRTIVPAPNDIIYKYNPEYITQIQDDLGQVAFIRKPPSPVTFTANKQLYLATIDGQFIDPTNQDGSLNYVATSVSQTTQASLADESGVYPDTITGSTAIGKLMFKYTINTSSGAVNEEITDPVYDGQYKETQKYRNRYIFPQALTVVNAWDRSGLDAQQIDNCNGYFIPNPDSNQYIKMSDPVDRDLGYFVNIGDEITSYSSAQTKQLVAGATFNCIRYLYPSSQQEKSVYYSTSSLTDSYKDKNFLYYLKQPVNNKDYASSLTSVFSDPTIPFKPTLLIGVLGSKDITDAINNNTVDVYNCIKPVKFNLEFDIGVTFRGLRKSEVISNKESSGPQLNIEDVRDFTITTLNNGYATINPSTGYDAMASVSVYPTLAMYPGTSQTDYGKTLTPPNNTIGYSSIKIPQPSIAYVVKTSGTTKKVAINTTNFIKFTTSGNISIPAGKVLLLIKRGTESFQITAVYNSSTSAQNYAVSDVPIYYNTTLDYSNDKYLYFCNGINESTKFVSLQMDIYTQTFANASSLYLYQSLFACSLT</sequence>
<protein>
    <submittedName>
        <fullName evidence="1">Uncharacterized protein</fullName>
    </submittedName>
</protein>
<accession>A0A1Y2EWF4</accession>
<comment type="caution">
    <text evidence="1">The sequence shown here is derived from an EMBL/GenBank/DDBJ whole genome shotgun (WGS) entry which is preliminary data.</text>
</comment>
<dbReference type="OrthoDB" id="10528760at2759"/>